<evidence type="ECO:0000256" key="2">
    <source>
        <dbReference type="SAM" id="Phobius"/>
    </source>
</evidence>
<keyword evidence="2" id="KW-0472">Membrane</keyword>
<protein>
    <submittedName>
        <fullName evidence="3">Uncharacterized protein</fullName>
    </submittedName>
</protein>
<keyword evidence="4" id="KW-1185">Reference proteome</keyword>
<evidence type="ECO:0000313" key="4">
    <source>
        <dbReference type="Proteomes" id="UP001183006"/>
    </source>
</evidence>
<gene>
    <name evidence="3" type="ORF">RE476_02515</name>
</gene>
<keyword evidence="2" id="KW-0812">Transmembrane</keyword>
<feature type="compositionally biased region" description="Acidic residues" evidence="1">
    <location>
        <begin position="252"/>
        <end position="261"/>
    </location>
</feature>
<dbReference type="RefSeq" id="WP_309308827.1">
    <property type="nucleotide sequence ID" value="NZ_CP133594.1"/>
</dbReference>
<feature type="region of interest" description="Disordered" evidence="1">
    <location>
        <begin position="237"/>
        <end position="263"/>
    </location>
</feature>
<dbReference type="Proteomes" id="UP001183006">
    <property type="component" value="Chromosome"/>
</dbReference>
<dbReference type="Pfam" id="PF24334">
    <property type="entry name" value="DUF7502"/>
    <property type="match status" value="1"/>
</dbReference>
<name>A0AA51YH25_9EURY</name>
<dbReference type="EMBL" id="CP133594">
    <property type="protein sequence ID" value="WMW22712.1"/>
    <property type="molecule type" value="Genomic_DNA"/>
</dbReference>
<feature type="transmembrane region" description="Helical" evidence="2">
    <location>
        <begin position="62"/>
        <end position="89"/>
    </location>
</feature>
<dbReference type="AlphaFoldDB" id="A0AA51YH25"/>
<organism evidence="3 4">
    <name type="scientific">Methanolobus mangrovi</name>
    <dbReference type="NCBI Taxonomy" id="3072977"/>
    <lineage>
        <taxon>Archaea</taxon>
        <taxon>Methanobacteriati</taxon>
        <taxon>Methanobacteriota</taxon>
        <taxon>Stenosarchaea group</taxon>
        <taxon>Methanomicrobia</taxon>
        <taxon>Methanosarcinales</taxon>
        <taxon>Methanosarcinaceae</taxon>
        <taxon>Methanolobus</taxon>
    </lineage>
</organism>
<proteinExistence type="predicted"/>
<sequence length="298" mass="33285">MDIRDFVKKQESALKKYRRVYKILDFLTISLVLFTLMFLLNMDKVFAMMTTFEVRAGTSYDLAGISIAFENVALALISAFMALILTFLIHRRDDRTGILLLVEEKYPNLQEKLRTAYDNRETDNIIVNDLLNIVSSGISKVQSSAFLKRRRLTLGLILILASASTLGIIMSNDIHTDFNPEDVITLLEDAGLLPQDEDTSGDLYDITDEGSDDDGSGTEDLTGETAIIVVEGTEVDLTLPPGTGTGFSNQQEAEEADEDFDQSSPYEISIISSQAYYEELPEGYESVIKSYFEEMAKN</sequence>
<feature type="transmembrane region" description="Helical" evidence="2">
    <location>
        <begin position="20"/>
        <end position="42"/>
    </location>
</feature>
<keyword evidence="2" id="KW-1133">Transmembrane helix</keyword>
<dbReference type="GeneID" id="84228978"/>
<feature type="transmembrane region" description="Helical" evidence="2">
    <location>
        <begin position="152"/>
        <end position="170"/>
    </location>
</feature>
<dbReference type="InterPro" id="IPR055925">
    <property type="entry name" value="DUF7502"/>
</dbReference>
<evidence type="ECO:0000313" key="3">
    <source>
        <dbReference type="EMBL" id="WMW22712.1"/>
    </source>
</evidence>
<reference evidence="3" key="1">
    <citation type="submission" date="2023-08" db="EMBL/GenBank/DDBJ databases">
        <title>Methanolobus mangrovi sp. nov. and Methanolobus sediminis sp. nov, two novel methylotrophic methanogens isolated from mangrove sediments in China.</title>
        <authorList>
            <person name="Zhou J."/>
        </authorList>
    </citation>
    <scope>NUCLEOTIDE SEQUENCE</scope>
    <source>
        <strain evidence="3">FTZ2</strain>
    </source>
</reference>
<evidence type="ECO:0000256" key="1">
    <source>
        <dbReference type="SAM" id="MobiDB-lite"/>
    </source>
</evidence>
<accession>A0AA51YH25</accession>
<dbReference type="KEGG" id="mmav:RE476_02515"/>